<reference evidence="9 10" key="1">
    <citation type="submission" date="2014-08" db="EMBL/GenBank/DDBJ databases">
        <title>Complete genome sequence of Corynebacterium frankenforstense ST18(T) (=DSM 45800(T)), isolated from raw cow milk.</title>
        <authorList>
            <person name="Ruckert C."/>
            <person name="Albersmeier A."/>
            <person name="Winkler A."/>
            <person name="Lipski A."/>
            <person name="Kalinowski J."/>
        </authorList>
    </citation>
    <scope>NUCLEOTIDE SEQUENCE [LARGE SCALE GENOMIC DNA]</scope>
    <source>
        <strain evidence="9 10">ST18</strain>
    </source>
</reference>
<comment type="function">
    <text evidence="6">The RuvA-RuvB-RuvC complex processes Holliday junction (HJ) DNA during genetic recombination and DNA repair, while the RuvA-RuvB complex plays an important role in the rescue of blocked DNA replication forks via replication fork reversal (RFR). RuvA specifically binds to HJ cruciform DNA, conferring on it an open structure. The RuvB hexamer acts as an ATP-dependent pump, pulling dsDNA into and through the RuvAB complex. HJ branch migration allows RuvC to scan DNA until it finds its consensus sequence, where it cleaves and resolves the cruciform DNA.</text>
</comment>
<sequence length="202" mass="20724">MIASLNGTVVGIELTGAVIECAGVGYFFTATPQTLAGLRRGETARVLTTMVVRDDAVQLYGFTDDSQRSMFTLLQTVSGLGPRLALATLSVFEPAEVAAAVGAGDAKALQRVPGVGKRMAERMIVELKEKVAVYGEAAPEGGEPAAPRAESATAAQVTAALTGLGFTDKQAGSAVDAVLAEDPDLDTSAALRAALSRLGKKN</sequence>
<dbReference type="Gene3D" id="1.10.150.20">
    <property type="entry name" value="5' to 3' exonuclease, C-terminal subdomain"/>
    <property type="match status" value="1"/>
</dbReference>
<keyword evidence="9" id="KW-0378">Hydrolase</keyword>
<dbReference type="Pfam" id="PF07499">
    <property type="entry name" value="RuvA_C"/>
    <property type="match status" value="1"/>
</dbReference>
<feature type="domain" description="DNA helicase Holliday junction RuvA type" evidence="7">
    <location>
        <begin position="1"/>
        <end position="61"/>
    </location>
</feature>
<evidence type="ECO:0000313" key="10">
    <source>
        <dbReference type="Proteomes" id="UP000185434"/>
    </source>
</evidence>
<dbReference type="RefSeq" id="WP_075663713.1">
    <property type="nucleotide sequence ID" value="NZ_CP009247.1"/>
</dbReference>
<dbReference type="GO" id="GO:0006310">
    <property type="term" value="P:DNA recombination"/>
    <property type="evidence" value="ECO:0007669"/>
    <property type="project" value="UniProtKB-UniRule"/>
</dbReference>
<dbReference type="Gene3D" id="1.10.8.10">
    <property type="entry name" value="DNA helicase RuvA subunit, C-terminal domain"/>
    <property type="match status" value="1"/>
</dbReference>
<dbReference type="InterPro" id="IPR012340">
    <property type="entry name" value="NA-bd_OB-fold"/>
</dbReference>
<evidence type="ECO:0000256" key="4">
    <source>
        <dbReference type="ARBA" id="ARBA00023172"/>
    </source>
</evidence>
<organism evidence="9 10">
    <name type="scientific">Corynebacterium frankenforstense DSM 45800</name>
    <dbReference type="NCBI Taxonomy" id="1437875"/>
    <lineage>
        <taxon>Bacteria</taxon>
        <taxon>Bacillati</taxon>
        <taxon>Actinomycetota</taxon>
        <taxon>Actinomycetes</taxon>
        <taxon>Mycobacteriales</taxon>
        <taxon>Corynebacteriaceae</taxon>
        <taxon>Corynebacterium</taxon>
    </lineage>
</organism>
<dbReference type="KEGG" id="cfk:CFRA_05110"/>
<dbReference type="Proteomes" id="UP000185434">
    <property type="component" value="Chromosome"/>
</dbReference>
<evidence type="ECO:0000256" key="3">
    <source>
        <dbReference type="ARBA" id="ARBA00023125"/>
    </source>
</evidence>
<comment type="subunit">
    <text evidence="6">Homotetramer. Forms an RuvA(8)-RuvB(12)-Holliday junction (HJ) complex. HJ DNA is sandwiched between 2 RuvA tetramers; dsDNA enters through RuvA and exits via RuvB. An RuvB hexamer assembles on each DNA strand where it exits the tetramer. Each RuvB hexamer is contacted by two RuvA subunits (via domain III) on 2 adjacent RuvB subunits; this complex drives branch migration. In the full resolvosome a probable DNA-RuvA(4)-RuvB(12)-RuvC(2) complex forms which resolves the HJ.</text>
</comment>
<dbReference type="GO" id="GO:0005737">
    <property type="term" value="C:cytoplasm"/>
    <property type="evidence" value="ECO:0007669"/>
    <property type="project" value="UniProtKB-SubCell"/>
</dbReference>
<comment type="domain">
    <text evidence="6">Has three domains with a flexible linker between the domains II and III and assumes an 'L' shape. Domain III is highly mobile and contacts RuvB.</text>
</comment>
<dbReference type="GO" id="GO:0000400">
    <property type="term" value="F:four-way junction DNA binding"/>
    <property type="evidence" value="ECO:0007669"/>
    <property type="project" value="UniProtKB-UniRule"/>
</dbReference>
<dbReference type="InterPro" id="IPR011114">
    <property type="entry name" value="RuvA_C"/>
</dbReference>
<keyword evidence="9" id="KW-0547">Nucleotide-binding</keyword>
<evidence type="ECO:0000256" key="2">
    <source>
        <dbReference type="ARBA" id="ARBA00022763"/>
    </source>
</evidence>
<comment type="subcellular location">
    <subcellularLocation>
        <location evidence="6">Cytoplasm</location>
    </subcellularLocation>
</comment>
<name>A0A1L7CSH5_9CORY</name>
<evidence type="ECO:0000256" key="1">
    <source>
        <dbReference type="ARBA" id="ARBA00022490"/>
    </source>
</evidence>
<keyword evidence="2 6" id="KW-0227">DNA damage</keyword>
<keyword evidence="5 6" id="KW-0234">DNA repair</keyword>
<dbReference type="InterPro" id="IPR010994">
    <property type="entry name" value="RuvA_2-like"/>
</dbReference>
<dbReference type="HAMAP" id="MF_00031">
    <property type="entry name" value="DNA_HJ_migration_RuvA"/>
    <property type="match status" value="1"/>
</dbReference>
<evidence type="ECO:0000313" key="9">
    <source>
        <dbReference type="EMBL" id="APT88728.1"/>
    </source>
</evidence>
<gene>
    <name evidence="6" type="primary">ruvA</name>
    <name evidence="9" type="ORF">CFRA_05110</name>
</gene>
<evidence type="ECO:0000259" key="7">
    <source>
        <dbReference type="Pfam" id="PF01330"/>
    </source>
</evidence>
<accession>A0A1L7CSH5</accession>
<dbReference type="SUPFAM" id="SSF46929">
    <property type="entry name" value="DNA helicase RuvA subunit, C-terminal domain"/>
    <property type="match status" value="1"/>
</dbReference>
<evidence type="ECO:0000256" key="6">
    <source>
        <dbReference type="HAMAP-Rule" id="MF_00031"/>
    </source>
</evidence>
<dbReference type="Pfam" id="PF14520">
    <property type="entry name" value="HHH_5"/>
    <property type="match status" value="1"/>
</dbReference>
<dbReference type="GO" id="GO:0009378">
    <property type="term" value="F:four-way junction helicase activity"/>
    <property type="evidence" value="ECO:0007669"/>
    <property type="project" value="InterPro"/>
</dbReference>
<keyword evidence="9" id="KW-0067">ATP-binding</keyword>
<dbReference type="EMBL" id="CP009247">
    <property type="protein sequence ID" value="APT88728.1"/>
    <property type="molecule type" value="Genomic_DNA"/>
</dbReference>
<comment type="similarity">
    <text evidence="6">Belongs to the RuvA family.</text>
</comment>
<comment type="caution">
    <text evidence="6">Lacks conserved residue(s) required for the propagation of feature annotation.</text>
</comment>
<keyword evidence="10" id="KW-1185">Reference proteome</keyword>
<protein>
    <recommendedName>
        <fullName evidence="6">Holliday junction branch migration complex subunit RuvA</fullName>
    </recommendedName>
</protein>
<feature type="domain" description="Holliday junction DNA helicase RuvA C-terminal" evidence="8">
    <location>
        <begin position="155"/>
        <end position="198"/>
    </location>
</feature>
<proteinExistence type="inferred from homology"/>
<dbReference type="GO" id="GO:0048476">
    <property type="term" value="C:Holliday junction resolvase complex"/>
    <property type="evidence" value="ECO:0007669"/>
    <property type="project" value="UniProtKB-UniRule"/>
</dbReference>
<dbReference type="SUPFAM" id="SSF47781">
    <property type="entry name" value="RuvA domain 2-like"/>
    <property type="match status" value="1"/>
</dbReference>
<evidence type="ECO:0000259" key="8">
    <source>
        <dbReference type="Pfam" id="PF07499"/>
    </source>
</evidence>
<dbReference type="CDD" id="cd14332">
    <property type="entry name" value="UBA_RuvA_C"/>
    <property type="match status" value="1"/>
</dbReference>
<dbReference type="NCBIfam" id="TIGR00084">
    <property type="entry name" value="ruvA"/>
    <property type="match status" value="1"/>
</dbReference>
<keyword evidence="4 6" id="KW-0233">DNA recombination</keyword>
<evidence type="ECO:0000256" key="5">
    <source>
        <dbReference type="ARBA" id="ARBA00023204"/>
    </source>
</evidence>
<feature type="region of interest" description="Domain III" evidence="6">
    <location>
        <begin position="153"/>
        <end position="202"/>
    </location>
</feature>
<dbReference type="STRING" id="1437875.CFRA_05110"/>
<dbReference type="InterPro" id="IPR013849">
    <property type="entry name" value="DNA_helicase_Holl-junc_RuvA_I"/>
</dbReference>
<dbReference type="GO" id="GO:0005524">
    <property type="term" value="F:ATP binding"/>
    <property type="evidence" value="ECO:0007669"/>
    <property type="project" value="InterPro"/>
</dbReference>
<dbReference type="OrthoDB" id="5293449at2"/>
<dbReference type="GO" id="GO:0006281">
    <property type="term" value="P:DNA repair"/>
    <property type="evidence" value="ECO:0007669"/>
    <property type="project" value="UniProtKB-UniRule"/>
</dbReference>
<dbReference type="InterPro" id="IPR036267">
    <property type="entry name" value="RuvA_C_sf"/>
</dbReference>
<dbReference type="Gene3D" id="2.40.50.140">
    <property type="entry name" value="Nucleic acid-binding proteins"/>
    <property type="match status" value="1"/>
</dbReference>
<dbReference type="AlphaFoldDB" id="A0A1L7CSH5"/>
<dbReference type="SUPFAM" id="SSF50249">
    <property type="entry name" value="Nucleic acid-binding proteins"/>
    <property type="match status" value="1"/>
</dbReference>
<keyword evidence="9" id="KW-0347">Helicase</keyword>
<keyword evidence="1 6" id="KW-0963">Cytoplasm</keyword>
<dbReference type="GO" id="GO:0009379">
    <property type="term" value="C:Holliday junction helicase complex"/>
    <property type="evidence" value="ECO:0007669"/>
    <property type="project" value="InterPro"/>
</dbReference>
<dbReference type="InterPro" id="IPR000085">
    <property type="entry name" value="RuvA"/>
</dbReference>
<dbReference type="Pfam" id="PF01330">
    <property type="entry name" value="RuvA_N"/>
    <property type="match status" value="1"/>
</dbReference>
<keyword evidence="3 6" id="KW-0238">DNA-binding</keyword>